<feature type="transmembrane region" description="Helical" evidence="1">
    <location>
        <begin position="59"/>
        <end position="81"/>
    </location>
</feature>
<feature type="transmembrane region" description="Helical" evidence="1">
    <location>
        <begin position="119"/>
        <end position="136"/>
    </location>
</feature>
<organism evidence="2 3">
    <name type="scientific">Sphaerisporangium corydalis</name>
    <dbReference type="NCBI Taxonomy" id="1441875"/>
    <lineage>
        <taxon>Bacteria</taxon>
        <taxon>Bacillati</taxon>
        <taxon>Actinomycetota</taxon>
        <taxon>Actinomycetes</taxon>
        <taxon>Streptosporangiales</taxon>
        <taxon>Streptosporangiaceae</taxon>
        <taxon>Sphaerisporangium</taxon>
    </lineage>
</organism>
<accession>A0ABV9EHI8</accession>
<dbReference type="RefSeq" id="WP_262847586.1">
    <property type="nucleotide sequence ID" value="NZ_JANZYP010000065.1"/>
</dbReference>
<sequence length="141" mass="14717">MTTDARTPQPIAGGSPVLRVRALATAGTVVATGLIWLVAQVLDVGLVVDPRNGQPAGPIGLPIVVMFTLVLSLLGWGALAVLERLTRRARTIWTVLALVVLAVSFVPVTFVGATAGTRIVLSLMHVAVAAVLIPSLRRKRG</sequence>
<name>A0ABV9EHI8_9ACTN</name>
<keyword evidence="1" id="KW-0472">Membrane</keyword>
<evidence type="ECO:0000256" key="1">
    <source>
        <dbReference type="SAM" id="Phobius"/>
    </source>
</evidence>
<keyword evidence="1" id="KW-1133">Transmembrane helix</keyword>
<proteinExistence type="predicted"/>
<keyword evidence="1" id="KW-0812">Transmembrane</keyword>
<reference evidence="3" key="1">
    <citation type="journal article" date="2019" name="Int. J. Syst. Evol. Microbiol.">
        <title>The Global Catalogue of Microorganisms (GCM) 10K type strain sequencing project: providing services to taxonomists for standard genome sequencing and annotation.</title>
        <authorList>
            <consortium name="The Broad Institute Genomics Platform"/>
            <consortium name="The Broad Institute Genome Sequencing Center for Infectious Disease"/>
            <person name="Wu L."/>
            <person name="Ma J."/>
        </authorList>
    </citation>
    <scope>NUCLEOTIDE SEQUENCE [LARGE SCALE GENOMIC DNA]</scope>
    <source>
        <strain evidence="3">CCUG 49560</strain>
    </source>
</reference>
<dbReference type="Proteomes" id="UP001595891">
    <property type="component" value="Unassembled WGS sequence"/>
</dbReference>
<dbReference type="EMBL" id="JBHSFN010000014">
    <property type="protein sequence ID" value="MFC4589046.1"/>
    <property type="molecule type" value="Genomic_DNA"/>
</dbReference>
<protein>
    <submittedName>
        <fullName evidence="2">DUF6069 family protein</fullName>
    </submittedName>
</protein>
<feature type="transmembrane region" description="Helical" evidence="1">
    <location>
        <begin position="93"/>
        <end position="113"/>
    </location>
</feature>
<feature type="transmembrane region" description="Helical" evidence="1">
    <location>
        <begin position="20"/>
        <end position="39"/>
    </location>
</feature>
<evidence type="ECO:0000313" key="2">
    <source>
        <dbReference type="EMBL" id="MFC4589046.1"/>
    </source>
</evidence>
<keyword evidence="3" id="KW-1185">Reference proteome</keyword>
<evidence type="ECO:0000313" key="3">
    <source>
        <dbReference type="Proteomes" id="UP001595891"/>
    </source>
</evidence>
<dbReference type="Pfam" id="PF19545">
    <property type="entry name" value="DUF6069"/>
    <property type="match status" value="1"/>
</dbReference>
<dbReference type="InterPro" id="IPR045713">
    <property type="entry name" value="DUF6069"/>
</dbReference>
<comment type="caution">
    <text evidence="2">The sequence shown here is derived from an EMBL/GenBank/DDBJ whole genome shotgun (WGS) entry which is preliminary data.</text>
</comment>
<gene>
    <name evidence="2" type="ORF">ACFO8L_23350</name>
</gene>